<organism evidence="1 2">
    <name type="scientific">Polaribacter pectinis</name>
    <dbReference type="NCBI Taxonomy" id="2738844"/>
    <lineage>
        <taxon>Bacteria</taxon>
        <taxon>Pseudomonadati</taxon>
        <taxon>Bacteroidota</taxon>
        <taxon>Flavobacteriia</taxon>
        <taxon>Flavobacteriales</taxon>
        <taxon>Flavobacteriaceae</taxon>
    </lineage>
</organism>
<sequence length="198" mass="22097">MKTKTFKIIFTLIITLFLSCSDNENLVEPIIEDTLPPITEIGANTFGCLINGKVFIPKDKTGYTPPGGGTPKGLKISSGDTNIVDYYAITARDYISHSLYIYIPTDRPEKRKYEFKLSPGVASTLEAPNFPHIFLIINNKKYISFDNSGSIEFNKVDFISEVCAGIFNTKLRNIDNQNDIVQITNGRFDLICTKPIGD</sequence>
<accession>A0A7G9LBB4</accession>
<proteinExistence type="predicted"/>
<evidence type="ECO:0000313" key="2">
    <source>
        <dbReference type="Proteomes" id="UP000515808"/>
    </source>
</evidence>
<dbReference type="PROSITE" id="PS51257">
    <property type="entry name" value="PROKAR_LIPOPROTEIN"/>
    <property type="match status" value="1"/>
</dbReference>
<dbReference type="KEGG" id="ppec:H9W90_01980"/>
<dbReference type="Proteomes" id="UP000515808">
    <property type="component" value="Chromosome"/>
</dbReference>
<name>A0A7G9LBB4_9FLAO</name>
<reference evidence="1 2" key="1">
    <citation type="submission" date="2020-08" db="EMBL/GenBank/DDBJ databases">
        <title>Polaribacter sp. L12M9 isolated from gut of the Korean scallop.</title>
        <authorList>
            <person name="Jeong Y.S."/>
        </authorList>
    </citation>
    <scope>NUCLEOTIDE SEQUENCE [LARGE SCALE GENOMIC DNA]</scope>
    <source>
        <strain evidence="1 2">L12M9</strain>
    </source>
</reference>
<evidence type="ECO:0000313" key="1">
    <source>
        <dbReference type="EMBL" id="QNM85913.1"/>
    </source>
</evidence>
<keyword evidence="2" id="KW-1185">Reference proteome</keyword>
<gene>
    <name evidence="1" type="ORF">H9W90_01980</name>
</gene>
<dbReference type="EMBL" id="CP060695">
    <property type="protein sequence ID" value="QNM85913.1"/>
    <property type="molecule type" value="Genomic_DNA"/>
</dbReference>
<dbReference type="RefSeq" id="WP_187482807.1">
    <property type="nucleotide sequence ID" value="NZ_CP060695.1"/>
</dbReference>
<dbReference type="AlphaFoldDB" id="A0A7G9LBB4"/>
<evidence type="ECO:0008006" key="3">
    <source>
        <dbReference type="Google" id="ProtNLM"/>
    </source>
</evidence>
<protein>
    <recommendedName>
        <fullName evidence="3">Lipoprotein</fullName>
    </recommendedName>
</protein>